<evidence type="ECO:0008006" key="4">
    <source>
        <dbReference type="Google" id="ProtNLM"/>
    </source>
</evidence>
<dbReference type="EMBL" id="SNYO01000010">
    <property type="protein sequence ID" value="TDQ50199.1"/>
    <property type="molecule type" value="Genomic_DNA"/>
</dbReference>
<keyword evidence="3" id="KW-1185">Reference proteome</keyword>
<dbReference type="AlphaFoldDB" id="A0A4R6UW44"/>
<dbReference type="InterPro" id="IPR011990">
    <property type="entry name" value="TPR-like_helical_dom_sf"/>
</dbReference>
<evidence type="ECO:0000256" key="1">
    <source>
        <dbReference type="SAM" id="MobiDB-lite"/>
    </source>
</evidence>
<reference evidence="2 3" key="1">
    <citation type="submission" date="2019-03" db="EMBL/GenBank/DDBJ databases">
        <title>Genomic Encyclopedia of Type Strains, Phase IV (KMG-IV): sequencing the most valuable type-strain genomes for metagenomic binning, comparative biology and taxonomic classification.</title>
        <authorList>
            <person name="Goeker M."/>
        </authorList>
    </citation>
    <scope>NUCLEOTIDE SEQUENCE [LARGE SCALE GENOMIC DNA]</scope>
    <source>
        <strain evidence="2 3">DSM 45775</strain>
    </source>
</reference>
<dbReference type="RefSeq" id="WP_133829265.1">
    <property type="nucleotide sequence ID" value="NZ_BAABHR010000020.1"/>
</dbReference>
<gene>
    <name evidence="2" type="ORF">EV188_110196</name>
</gene>
<evidence type="ECO:0000313" key="2">
    <source>
        <dbReference type="EMBL" id="TDQ50199.1"/>
    </source>
</evidence>
<dbReference type="SUPFAM" id="SSF48452">
    <property type="entry name" value="TPR-like"/>
    <property type="match status" value="1"/>
</dbReference>
<dbReference type="OrthoDB" id="3885120at2"/>
<comment type="caution">
    <text evidence="2">The sequence shown here is derived from an EMBL/GenBank/DDBJ whole genome shotgun (WGS) entry which is preliminary data.</text>
</comment>
<feature type="region of interest" description="Disordered" evidence="1">
    <location>
        <begin position="100"/>
        <end position="150"/>
    </location>
</feature>
<organism evidence="2 3">
    <name type="scientific">Actinomycetospora succinea</name>
    <dbReference type="NCBI Taxonomy" id="663603"/>
    <lineage>
        <taxon>Bacteria</taxon>
        <taxon>Bacillati</taxon>
        <taxon>Actinomycetota</taxon>
        <taxon>Actinomycetes</taxon>
        <taxon>Pseudonocardiales</taxon>
        <taxon>Pseudonocardiaceae</taxon>
        <taxon>Actinomycetospora</taxon>
    </lineage>
</organism>
<evidence type="ECO:0000313" key="3">
    <source>
        <dbReference type="Proteomes" id="UP000295705"/>
    </source>
</evidence>
<dbReference type="Proteomes" id="UP000295705">
    <property type="component" value="Unassembled WGS sequence"/>
</dbReference>
<sequence>MLYERLGDHGAVGAYRQAQEAFEWALSLVDATAHPGQCGRLLRAAGRMQVLLGRTAEAATSLTEAVGYLERDDDERALAAGLIDLGRVYQRLADEALVAPVVPAPREPEGGADDTDETSGHDGDDEGAEDVTRDGPAWIAGSDGIVRAGA</sequence>
<accession>A0A4R6UW44</accession>
<name>A0A4R6UW44_9PSEU</name>
<feature type="compositionally biased region" description="Acidic residues" evidence="1">
    <location>
        <begin position="110"/>
        <end position="129"/>
    </location>
</feature>
<dbReference type="Gene3D" id="1.25.40.10">
    <property type="entry name" value="Tetratricopeptide repeat domain"/>
    <property type="match status" value="1"/>
</dbReference>
<protein>
    <recommendedName>
        <fullName evidence="4">Tetratricopeptide repeat protein</fullName>
    </recommendedName>
</protein>
<proteinExistence type="predicted"/>